<gene>
    <name evidence="5" type="ORF">HGUI_02832</name>
</gene>
<dbReference type="FunFam" id="1.10.10.60:FF:000137">
    <property type="entry name" value="MYB DNA binding protein"/>
    <property type="match status" value="1"/>
</dbReference>
<reference evidence="6" key="1">
    <citation type="submission" date="2016-11" db="EMBL/GenBank/DDBJ databases">
        <authorList>
            <person name="Guldener U."/>
        </authorList>
    </citation>
    <scope>NUCLEOTIDE SEQUENCE [LARGE SCALE GENOMIC DNA]</scope>
</reference>
<evidence type="ECO:0000259" key="4">
    <source>
        <dbReference type="PROSITE" id="PS51294"/>
    </source>
</evidence>
<dbReference type="GO" id="GO:0003691">
    <property type="term" value="F:double-stranded telomeric DNA binding"/>
    <property type="evidence" value="ECO:0007669"/>
    <property type="project" value="TreeGrafter"/>
</dbReference>
<evidence type="ECO:0000256" key="2">
    <source>
        <dbReference type="ARBA" id="ARBA00023242"/>
    </source>
</evidence>
<dbReference type="InterPro" id="IPR052833">
    <property type="entry name" value="Telomeric_DNA-bd_trans-reg"/>
</dbReference>
<dbReference type="VEuPathDB" id="FungiDB:HGUI_02832"/>
<dbReference type="PROSITE" id="PS51294">
    <property type="entry name" value="HTH_MYB"/>
    <property type="match status" value="1"/>
</dbReference>
<dbReference type="CDD" id="cd11660">
    <property type="entry name" value="SANT_TRF"/>
    <property type="match status" value="1"/>
</dbReference>
<dbReference type="Pfam" id="PF00249">
    <property type="entry name" value="Myb_DNA-binding"/>
    <property type="match status" value="1"/>
</dbReference>
<dbReference type="PANTHER" id="PTHR47807:SF1">
    <property type="entry name" value="PROTEIN TBF1"/>
    <property type="match status" value="1"/>
</dbReference>
<proteinExistence type="predicted"/>
<dbReference type="PANTHER" id="PTHR47807">
    <property type="entry name" value="PROTEIN TBF1"/>
    <property type="match status" value="1"/>
</dbReference>
<keyword evidence="6" id="KW-1185">Reference proteome</keyword>
<evidence type="ECO:0000256" key="3">
    <source>
        <dbReference type="ARBA" id="ARBA00023306"/>
    </source>
</evidence>
<name>A0A1L0B2E7_9ASCO</name>
<feature type="domain" description="HTH myb-type" evidence="4">
    <location>
        <begin position="655"/>
        <end position="711"/>
    </location>
</feature>
<accession>A0A1L0B2E7</accession>
<sequence>MSSKRDHNGNIIDHHINTPDNINDDYLLPNDNESNFFSDPLDSLININQLNDISEFIVPNLRILHKLSCISLRIINTIFDKTQSSKEKELLLTLLYGIKDEFSDQNVEDEEFIDTNKDFNELVSLFMKLLFGHFKKRVFNNNNIETCYNIDLIKKKDIFLSFGDVFEIFDQFDFYDDFLLLPTPLLYNQFLFFLHNNIKNNDLNDKKTMYDEYNINFENQIKEKYNIEQNFYDDKFHDLFPMISNNDDNKIHSYEQLFYNKVLTVPLKVQYHMFQLLQKINLCLFLLISLRLSPHDLTVVDNFIFEAMNGSIQPIRNSKKLKNTSKPSYEINRNVINTDMDLSSATGPFRFFELSTKKLILSSGMFDASMYDRVDDRAIISDGDSYQVYLDEYQYRLYNSMQNGNSVRSIKKLMKSHINILVEFKTQIFIYELVRSKLNYGRYDDFDEEAAALLKKTFDFDNIKQRLLYLKKNNNHDEDMMNNVEQTLIDKLQIRYSNIYKKIIINNSMDKESNINELIRHYDWFDFVLMFIQFMQKNFLQLNRTLKEDSSDLSKSNDIFRLDMFNTIKQNHQSAFVSQSTTNSVGSTPRGYISDPTTPKLMKTGSIMEHTPSTTGNSPLITNGTNLSHDLLDVSESEMNKKVVMKKVSTTRKIWTKEEEAALLQGLKICGPSWAKILELYGTAGIINECLKNRVDLQLKDKARNWKIWFLSNEIKVLPPFLSKVTGGVERCLPKGNKRKNTNLDERKKHNKKNYVAIVRRLKAFLYSEEDIKIANEIKERNKISYILKNEIDVDQYNNTMCLEIERMKDNI</sequence>
<dbReference type="EMBL" id="FQNF01000057">
    <property type="protein sequence ID" value="SGZ40632.1"/>
    <property type="molecule type" value="Genomic_DNA"/>
</dbReference>
<keyword evidence="1" id="KW-0238">DNA-binding</keyword>
<evidence type="ECO:0000313" key="6">
    <source>
        <dbReference type="Proteomes" id="UP000183365"/>
    </source>
</evidence>
<dbReference type="AlphaFoldDB" id="A0A1L0B2E7"/>
<evidence type="ECO:0000256" key="1">
    <source>
        <dbReference type="ARBA" id="ARBA00023125"/>
    </source>
</evidence>
<evidence type="ECO:0000313" key="5">
    <source>
        <dbReference type="EMBL" id="SGZ40632.1"/>
    </source>
</evidence>
<dbReference type="InterPro" id="IPR009057">
    <property type="entry name" value="Homeodomain-like_sf"/>
</dbReference>
<dbReference type="SUPFAM" id="SSF46689">
    <property type="entry name" value="Homeodomain-like"/>
    <property type="match status" value="1"/>
</dbReference>
<keyword evidence="3" id="KW-0131">Cell cycle</keyword>
<keyword evidence="2" id="KW-0539">Nucleus</keyword>
<dbReference type="OrthoDB" id="3366990at2759"/>
<protein>
    <recommendedName>
        <fullName evidence="4">HTH myb-type domain-containing protein</fullName>
    </recommendedName>
</protein>
<organism evidence="5 6">
    <name type="scientific">Hanseniaspora guilliermondii</name>
    <dbReference type="NCBI Taxonomy" id="56406"/>
    <lineage>
        <taxon>Eukaryota</taxon>
        <taxon>Fungi</taxon>
        <taxon>Dikarya</taxon>
        <taxon>Ascomycota</taxon>
        <taxon>Saccharomycotina</taxon>
        <taxon>Saccharomycetes</taxon>
        <taxon>Saccharomycodales</taxon>
        <taxon>Saccharomycodaceae</taxon>
        <taxon>Hanseniaspora</taxon>
    </lineage>
</organism>
<dbReference type="SMART" id="SM00717">
    <property type="entry name" value="SANT"/>
    <property type="match status" value="1"/>
</dbReference>
<dbReference type="Proteomes" id="UP000183365">
    <property type="component" value="Unassembled WGS sequence"/>
</dbReference>
<dbReference type="InterPro" id="IPR001005">
    <property type="entry name" value="SANT/Myb"/>
</dbReference>
<dbReference type="Gene3D" id="1.10.10.60">
    <property type="entry name" value="Homeodomain-like"/>
    <property type="match status" value="1"/>
</dbReference>
<dbReference type="InterPro" id="IPR017930">
    <property type="entry name" value="Myb_dom"/>
</dbReference>
<dbReference type="GO" id="GO:0010833">
    <property type="term" value="P:telomere maintenance via telomere lengthening"/>
    <property type="evidence" value="ECO:0007669"/>
    <property type="project" value="TreeGrafter"/>
</dbReference>